<reference evidence="1" key="1">
    <citation type="journal article" date="2014" name="Int. J. Syst. Evol. Microbiol.">
        <title>Complete genome sequence of Corynebacterium casei LMG S-19264T (=DSM 44701T), isolated from a smear-ripened cheese.</title>
        <authorList>
            <consortium name="US DOE Joint Genome Institute (JGI-PGF)"/>
            <person name="Walter F."/>
            <person name="Albersmeier A."/>
            <person name="Kalinowski J."/>
            <person name="Ruckert C."/>
        </authorList>
    </citation>
    <scope>NUCLEOTIDE SEQUENCE</scope>
    <source>
        <strain evidence="1">CGMCC 1.15454</strain>
    </source>
</reference>
<sequence>MEAIDHTLDYLRESVSNYIENDMAQKIYHMLESGNYTGEGEFVKDLDDDEIGYLDAILKREIAYAKNVQHDERVKELNEVYELLF</sequence>
<evidence type="ECO:0000313" key="1">
    <source>
        <dbReference type="EMBL" id="GGB46738.1"/>
    </source>
</evidence>
<gene>
    <name evidence="1" type="primary">csgA</name>
    <name evidence="1" type="ORF">GCM10011409_25320</name>
</gene>
<dbReference type="InterPro" id="IPR020255">
    <property type="entry name" value="CsgA"/>
</dbReference>
<organism evidence="1 2">
    <name type="scientific">Lentibacillus populi</name>
    <dbReference type="NCBI Taxonomy" id="1827502"/>
    <lineage>
        <taxon>Bacteria</taxon>
        <taxon>Bacillati</taxon>
        <taxon>Bacillota</taxon>
        <taxon>Bacilli</taxon>
        <taxon>Bacillales</taxon>
        <taxon>Bacillaceae</taxon>
        <taxon>Lentibacillus</taxon>
    </lineage>
</organism>
<proteinExistence type="predicted"/>
<dbReference type="Pfam" id="PF17334">
    <property type="entry name" value="CsgA"/>
    <property type="match status" value="1"/>
</dbReference>
<keyword evidence="2" id="KW-1185">Reference proteome</keyword>
<comment type="caution">
    <text evidence="1">The sequence shown here is derived from an EMBL/GenBank/DDBJ whole genome shotgun (WGS) entry which is preliminary data.</text>
</comment>
<reference evidence="1" key="2">
    <citation type="submission" date="2020-09" db="EMBL/GenBank/DDBJ databases">
        <authorList>
            <person name="Sun Q."/>
            <person name="Zhou Y."/>
        </authorList>
    </citation>
    <scope>NUCLEOTIDE SEQUENCE</scope>
    <source>
        <strain evidence="1">CGMCC 1.15454</strain>
    </source>
</reference>
<dbReference type="Proteomes" id="UP000621492">
    <property type="component" value="Unassembled WGS sequence"/>
</dbReference>
<accession>A0A9W5X6A4</accession>
<dbReference type="EMBL" id="BMJD01000020">
    <property type="protein sequence ID" value="GGB46738.1"/>
    <property type="molecule type" value="Genomic_DNA"/>
</dbReference>
<name>A0A9W5X6A4_9BACI</name>
<evidence type="ECO:0000313" key="2">
    <source>
        <dbReference type="Proteomes" id="UP000621492"/>
    </source>
</evidence>
<dbReference type="AlphaFoldDB" id="A0A9W5X6A4"/>
<protein>
    <submittedName>
        <fullName evidence="1">Sigma-G-dependent sporulation-specific SASP protein</fullName>
    </submittedName>
</protein>